<dbReference type="EMBL" id="VULZ01000009">
    <property type="protein sequence ID" value="MSS15234.1"/>
    <property type="molecule type" value="Genomic_DNA"/>
</dbReference>
<reference evidence="1 2" key="1">
    <citation type="submission" date="2019-08" db="EMBL/GenBank/DDBJ databases">
        <title>In-depth cultivation of the pig gut microbiome towards novel bacterial diversity and tailored functional studies.</title>
        <authorList>
            <person name="Wylensek D."/>
            <person name="Hitch T.C.A."/>
            <person name="Clavel T."/>
        </authorList>
    </citation>
    <scope>NUCLEOTIDE SEQUENCE [LARGE SCALE GENOMIC DNA]</scope>
    <source>
        <strain evidence="1 2">Oil+RF-744-WCA-WT-11</strain>
    </source>
</reference>
<name>A0A6L5X922_9FIRM</name>
<proteinExistence type="predicted"/>
<dbReference type="AlphaFoldDB" id="A0A6L5X922"/>
<dbReference type="Proteomes" id="UP000481852">
    <property type="component" value="Unassembled WGS sequence"/>
</dbReference>
<keyword evidence="2" id="KW-1185">Reference proteome</keyword>
<evidence type="ECO:0000313" key="1">
    <source>
        <dbReference type="EMBL" id="MSS15234.1"/>
    </source>
</evidence>
<organism evidence="1 2">
    <name type="scientific">Porcincola intestinalis</name>
    <dbReference type="NCBI Taxonomy" id="2606632"/>
    <lineage>
        <taxon>Bacteria</taxon>
        <taxon>Bacillati</taxon>
        <taxon>Bacillota</taxon>
        <taxon>Clostridia</taxon>
        <taxon>Lachnospirales</taxon>
        <taxon>Lachnospiraceae</taxon>
        <taxon>Porcincola</taxon>
    </lineage>
</organism>
<dbReference type="RefSeq" id="WP_154525859.1">
    <property type="nucleotide sequence ID" value="NZ_VULZ01000009.1"/>
</dbReference>
<comment type="caution">
    <text evidence="1">The sequence shown here is derived from an EMBL/GenBank/DDBJ whole genome shotgun (WGS) entry which is preliminary data.</text>
</comment>
<evidence type="ECO:0000313" key="2">
    <source>
        <dbReference type="Proteomes" id="UP000481852"/>
    </source>
</evidence>
<accession>A0A6L5X922</accession>
<sequence length="51" mass="5875">MTKHLIGSNRFQWPRNSGDTLNLTREQYCHLMDGFTIDGTIRHISGQNPSE</sequence>
<protein>
    <submittedName>
        <fullName evidence="1">Transposase</fullName>
    </submittedName>
</protein>
<gene>
    <name evidence="1" type="ORF">FYJ35_09340</name>
</gene>